<dbReference type="Gene3D" id="1.10.510.10">
    <property type="entry name" value="Transferase(Phosphotransferase) domain 1"/>
    <property type="match status" value="1"/>
</dbReference>
<dbReference type="Pfam" id="PF07714">
    <property type="entry name" value="PK_Tyr_Ser-Thr"/>
    <property type="match status" value="1"/>
</dbReference>
<dbReference type="SUPFAM" id="SSF57850">
    <property type="entry name" value="RING/U-box"/>
    <property type="match status" value="1"/>
</dbReference>
<gene>
    <name evidence="10" type="ORF">DVH24_021277</name>
</gene>
<dbReference type="GO" id="GO:0061630">
    <property type="term" value="F:ubiquitin protein ligase activity"/>
    <property type="evidence" value="ECO:0007669"/>
    <property type="project" value="UniProtKB-EC"/>
</dbReference>
<dbReference type="GO" id="GO:0004672">
    <property type="term" value="F:protein kinase activity"/>
    <property type="evidence" value="ECO:0007669"/>
    <property type="project" value="InterPro"/>
</dbReference>
<dbReference type="InterPro" id="IPR000719">
    <property type="entry name" value="Prot_kinase_dom"/>
</dbReference>
<evidence type="ECO:0000259" key="8">
    <source>
        <dbReference type="PROSITE" id="PS50011"/>
    </source>
</evidence>
<keyword evidence="7" id="KW-0175">Coiled coil</keyword>
<dbReference type="PANTHER" id="PTHR45647:SF56">
    <property type="entry name" value="U-BOX DOMAIN-CONTAINING PROTEIN 50-RELATED"/>
    <property type="match status" value="1"/>
</dbReference>
<evidence type="ECO:0000256" key="1">
    <source>
        <dbReference type="ARBA" id="ARBA00000900"/>
    </source>
</evidence>
<sequence length="802" mass="91834">MEAQVEKVHVALGNELQDGFKTLAWILRRWKSQPISIVILHVTYSISGKDYVYTPFGKLPASSVSDEKLKVLRRYEQKKMDNILSKYVAFCGKVKAEILKVEQTDESIHKLILDLISGLHITKLVIGFTFIKSSSWRTKTAISVLFYIHEHKTESCELFIICGGNELCLRGENDQRIQVDGKGVMVAKKKDKVSFKFMLEKMFLENRHSLFGSPTKKDSANLQNLWENCVQEMEIYYQQLCSNLDVENCDQRNGTGTSQQPSPTEAIMLQINGNPNMSPAEKIEFLRKTISETRGMIRMKKKEAKENADRHAKAERAICLCERRAQELDVQIKEEGDNRRELNKELDTEKEQLHEVVNNIEESWNKMKSLIELQYELSHKLHMSKMEKSQAEVQLENEVMKRTDMERKIEVLRRERDVFRRRIEFCRQQDATGTAEGLSELSCRLREYTDEEIKQATNEFSERFRLKSGSDLSSVYKGRINHVTVGIKVLNSANGLSQEDFQAKVKLISNIRHPHLLAMMGYCFQPNCTVFEDMHNGSLQEVLFSFHEKKNPARDLQWQDRIRIAAEVCSALCYLHMAQPKPIIHGHLSPSNVLLDHDLVAKVSGLGLNQSYDESHVGWDIRALGILTLNLITGKNWVDEAMLMEKAGLVRVLDEKAGAWPLDLAEELVSLVLRCLSVNNGPNTDLRMVTIMEELCEIRKKADSLIARGGSGLNIEGIVHGEVTNEVPRVFLCPIFQEVMKDPHIAADGFSYEKEAIGEWLRLGHDTSPMTNLKLEHNTVIPNHTLRSLAQDWHYKRSIPYP</sequence>
<evidence type="ECO:0000256" key="4">
    <source>
        <dbReference type="ARBA" id="ARBA00012483"/>
    </source>
</evidence>
<comment type="catalytic activity">
    <reaction evidence="1">
        <text>S-ubiquitinyl-[E2 ubiquitin-conjugating enzyme]-L-cysteine + [acceptor protein]-L-lysine = [E2 ubiquitin-conjugating enzyme]-L-cysteine + N(6)-ubiquitinyl-[acceptor protein]-L-lysine.</text>
        <dbReference type="EC" id="2.3.2.27"/>
    </reaction>
</comment>
<dbReference type="PROSITE" id="PS51698">
    <property type="entry name" value="U_BOX"/>
    <property type="match status" value="1"/>
</dbReference>
<dbReference type="UniPathway" id="UPA00143"/>
<keyword evidence="5" id="KW-0808">Transferase</keyword>
<evidence type="ECO:0000313" key="10">
    <source>
        <dbReference type="EMBL" id="RXH74097.1"/>
    </source>
</evidence>
<dbReference type="InterPro" id="IPR013083">
    <property type="entry name" value="Znf_RING/FYVE/PHD"/>
</dbReference>
<feature type="domain" description="Protein kinase" evidence="8">
    <location>
        <begin position="461"/>
        <end position="802"/>
    </location>
</feature>
<dbReference type="EMBL" id="RDQH01000341">
    <property type="protein sequence ID" value="RXH74097.1"/>
    <property type="molecule type" value="Genomic_DNA"/>
</dbReference>
<accession>A0A498HX12</accession>
<comment type="function">
    <text evidence="2">Functions as an E3 ubiquitin ligase.</text>
</comment>
<dbReference type="PANTHER" id="PTHR45647">
    <property type="entry name" value="OS02G0152300 PROTEIN"/>
    <property type="match status" value="1"/>
</dbReference>
<feature type="coiled-coil region" evidence="7">
    <location>
        <begin position="395"/>
        <end position="429"/>
    </location>
</feature>
<evidence type="ECO:0000313" key="11">
    <source>
        <dbReference type="Proteomes" id="UP000290289"/>
    </source>
</evidence>
<dbReference type="Pfam" id="PF04564">
    <property type="entry name" value="U-box"/>
    <property type="match status" value="1"/>
</dbReference>
<evidence type="ECO:0000256" key="7">
    <source>
        <dbReference type="SAM" id="Coils"/>
    </source>
</evidence>
<dbReference type="SMART" id="SM00504">
    <property type="entry name" value="Ubox"/>
    <property type="match status" value="1"/>
</dbReference>
<dbReference type="InterPro" id="IPR011009">
    <property type="entry name" value="Kinase-like_dom_sf"/>
</dbReference>
<comment type="pathway">
    <text evidence="3">Protein modification; protein ubiquitination.</text>
</comment>
<dbReference type="Gene3D" id="3.30.200.20">
    <property type="entry name" value="Phosphorylase Kinase, domain 1"/>
    <property type="match status" value="1"/>
</dbReference>
<dbReference type="SUPFAM" id="SSF56112">
    <property type="entry name" value="Protein kinase-like (PK-like)"/>
    <property type="match status" value="1"/>
</dbReference>
<name>A0A498HX12_MALDO</name>
<feature type="domain" description="U-box" evidence="9">
    <location>
        <begin position="726"/>
        <end position="800"/>
    </location>
</feature>
<comment type="caution">
    <text evidence="10">The sequence shown here is derived from an EMBL/GenBank/DDBJ whole genome shotgun (WGS) entry which is preliminary data.</text>
</comment>
<dbReference type="PROSITE" id="PS50011">
    <property type="entry name" value="PROTEIN_KINASE_DOM"/>
    <property type="match status" value="1"/>
</dbReference>
<evidence type="ECO:0000256" key="5">
    <source>
        <dbReference type="ARBA" id="ARBA00022679"/>
    </source>
</evidence>
<proteinExistence type="predicted"/>
<dbReference type="CDD" id="cd16655">
    <property type="entry name" value="RING-Ubox_WDSUB1-like"/>
    <property type="match status" value="1"/>
</dbReference>
<dbReference type="GO" id="GO:0005524">
    <property type="term" value="F:ATP binding"/>
    <property type="evidence" value="ECO:0007669"/>
    <property type="project" value="InterPro"/>
</dbReference>
<keyword evidence="11" id="KW-1185">Reference proteome</keyword>
<keyword evidence="6" id="KW-0833">Ubl conjugation pathway</keyword>
<dbReference type="GO" id="GO:0016567">
    <property type="term" value="P:protein ubiquitination"/>
    <property type="evidence" value="ECO:0007669"/>
    <property type="project" value="UniProtKB-UniPathway"/>
</dbReference>
<dbReference type="EC" id="2.3.2.27" evidence="4"/>
<organism evidence="10 11">
    <name type="scientific">Malus domestica</name>
    <name type="common">Apple</name>
    <name type="synonym">Pyrus malus</name>
    <dbReference type="NCBI Taxonomy" id="3750"/>
    <lineage>
        <taxon>Eukaryota</taxon>
        <taxon>Viridiplantae</taxon>
        <taxon>Streptophyta</taxon>
        <taxon>Embryophyta</taxon>
        <taxon>Tracheophyta</taxon>
        <taxon>Spermatophyta</taxon>
        <taxon>Magnoliopsida</taxon>
        <taxon>eudicotyledons</taxon>
        <taxon>Gunneridae</taxon>
        <taxon>Pentapetalae</taxon>
        <taxon>rosids</taxon>
        <taxon>fabids</taxon>
        <taxon>Rosales</taxon>
        <taxon>Rosaceae</taxon>
        <taxon>Amygdaloideae</taxon>
        <taxon>Maleae</taxon>
        <taxon>Malus</taxon>
    </lineage>
</organism>
<dbReference type="InterPro" id="IPR003613">
    <property type="entry name" value="Ubox_domain"/>
</dbReference>
<evidence type="ECO:0000256" key="6">
    <source>
        <dbReference type="ARBA" id="ARBA00022786"/>
    </source>
</evidence>
<feature type="coiled-coil region" evidence="7">
    <location>
        <begin position="325"/>
        <end position="363"/>
    </location>
</feature>
<evidence type="ECO:0000256" key="2">
    <source>
        <dbReference type="ARBA" id="ARBA00003861"/>
    </source>
</evidence>
<dbReference type="AlphaFoldDB" id="A0A498HX12"/>
<dbReference type="InterPro" id="IPR051348">
    <property type="entry name" value="U-box_ubiquitin_ligases"/>
</dbReference>
<evidence type="ECO:0000256" key="3">
    <source>
        <dbReference type="ARBA" id="ARBA00004906"/>
    </source>
</evidence>
<dbReference type="Proteomes" id="UP000290289">
    <property type="component" value="Chromosome 15"/>
</dbReference>
<dbReference type="InterPro" id="IPR001245">
    <property type="entry name" value="Ser-Thr/Tyr_kinase_cat_dom"/>
</dbReference>
<evidence type="ECO:0000259" key="9">
    <source>
        <dbReference type="PROSITE" id="PS51698"/>
    </source>
</evidence>
<dbReference type="Gene3D" id="3.30.40.10">
    <property type="entry name" value="Zinc/RING finger domain, C3HC4 (zinc finger)"/>
    <property type="match status" value="1"/>
</dbReference>
<reference evidence="10 11" key="1">
    <citation type="submission" date="2018-10" db="EMBL/GenBank/DDBJ databases">
        <title>A high-quality apple genome assembly.</title>
        <authorList>
            <person name="Hu J."/>
        </authorList>
    </citation>
    <scope>NUCLEOTIDE SEQUENCE [LARGE SCALE GENOMIC DNA]</scope>
    <source>
        <strain evidence="11">cv. HFTH1</strain>
        <tissue evidence="10">Young leaf</tissue>
    </source>
</reference>
<protein>
    <recommendedName>
        <fullName evidence="4">RING-type E3 ubiquitin transferase</fullName>
        <ecNumber evidence="4">2.3.2.27</ecNumber>
    </recommendedName>
</protein>